<keyword evidence="9" id="KW-1185">Reference proteome</keyword>
<proteinExistence type="inferred from homology"/>
<evidence type="ECO:0000313" key="9">
    <source>
        <dbReference type="Proteomes" id="UP000770015"/>
    </source>
</evidence>
<comment type="catalytic activity">
    <reaction evidence="4">
        <text>an aldehyde + NAD(+) + H2O = a carboxylate + NADH + 2 H(+)</text>
        <dbReference type="Rhea" id="RHEA:16185"/>
        <dbReference type="ChEBI" id="CHEBI:15377"/>
        <dbReference type="ChEBI" id="CHEBI:15378"/>
        <dbReference type="ChEBI" id="CHEBI:17478"/>
        <dbReference type="ChEBI" id="CHEBI:29067"/>
        <dbReference type="ChEBI" id="CHEBI:57540"/>
        <dbReference type="ChEBI" id="CHEBI:57945"/>
        <dbReference type="EC" id="1.2.1.3"/>
    </reaction>
</comment>
<keyword evidence="2 6" id="KW-0560">Oxidoreductase</keyword>
<dbReference type="AlphaFoldDB" id="A0A9P8V0M6"/>
<dbReference type="InterPro" id="IPR016161">
    <property type="entry name" value="Ald_DH/histidinol_DH"/>
</dbReference>
<dbReference type="Pfam" id="PF00171">
    <property type="entry name" value="Aldedh"/>
    <property type="match status" value="1"/>
</dbReference>
<dbReference type="InterPro" id="IPR016162">
    <property type="entry name" value="Ald_DH_N"/>
</dbReference>
<evidence type="ECO:0000313" key="8">
    <source>
        <dbReference type="EMBL" id="KAH6661796.1"/>
    </source>
</evidence>
<dbReference type="Gene3D" id="3.40.309.10">
    <property type="entry name" value="Aldehyde Dehydrogenase, Chain A, domain 2"/>
    <property type="match status" value="1"/>
</dbReference>
<reference evidence="8" key="1">
    <citation type="journal article" date="2021" name="Nat. Commun.">
        <title>Genetic determinants of endophytism in the Arabidopsis root mycobiome.</title>
        <authorList>
            <person name="Mesny F."/>
            <person name="Miyauchi S."/>
            <person name="Thiergart T."/>
            <person name="Pickel B."/>
            <person name="Atanasova L."/>
            <person name="Karlsson M."/>
            <person name="Huettel B."/>
            <person name="Barry K.W."/>
            <person name="Haridas S."/>
            <person name="Chen C."/>
            <person name="Bauer D."/>
            <person name="Andreopoulos W."/>
            <person name="Pangilinan J."/>
            <person name="LaButti K."/>
            <person name="Riley R."/>
            <person name="Lipzen A."/>
            <person name="Clum A."/>
            <person name="Drula E."/>
            <person name="Henrissat B."/>
            <person name="Kohler A."/>
            <person name="Grigoriev I.V."/>
            <person name="Martin F.M."/>
            <person name="Hacquard S."/>
        </authorList>
    </citation>
    <scope>NUCLEOTIDE SEQUENCE</scope>
    <source>
        <strain evidence="8">MPI-SDFR-AT-0117</strain>
    </source>
</reference>
<evidence type="ECO:0000256" key="6">
    <source>
        <dbReference type="RuleBase" id="RU003345"/>
    </source>
</evidence>
<evidence type="ECO:0000259" key="7">
    <source>
        <dbReference type="Pfam" id="PF00171"/>
    </source>
</evidence>
<organism evidence="8 9">
    <name type="scientific">Plectosphaerella plurivora</name>
    <dbReference type="NCBI Taxonomy" id="936078"/>
    <lineage>
        <taxon>Eukaryota</taxon>
        <taxon>Fungi</taxon>
        <taxon>Dikarya</taxon>
        <taxon>Ascomycota</taxon>
        <taxon>Pezizomycotina</taxon>
        <taxon>Sordariomycetes</taxon>
        <taxon>Hypocreomycetidae</taxon>
        <taxon>Glomerellales</taxon>
        <taxon>Plectosphaerellaceae</taxon>
        <taxon>Plectosphaerella</taxon>
    </lineage>
</organism>
<dbReference type="FunFam" id="3.40.309.10:FF:000012">
    <property type="entry name" value="Betaine aldehyde dehydrogenase"/>
    <property type="match status" value="1"/>
</dbReference>
<name>A0A9P8V0M6_9PEZI</name>
<dbReference type="InterPro" id="IPR029510">
    <property type="entry name" value="Ald_DH_CS_GLU"/>
</dbReference>
<dbReference type="SUPFAM" id="SSF53720">
    <property type="entry name" value="ALDH-like"/>
    <property type="match status" value="1"/>
</dbReference>
<dbReference type="EMBL" id="JAGSXJ010000049">
    <property type="protein sequence ID" value="KAH6661796.1"/>
    <property type="molecule type" value="Genomic_DNA"/>
</dbReference>
<evidence type="ECO:0000256" key="3">
    <source>
        <dbReference type="ARBA" id="ARBA00024226"/>
    </source>
</evidence>
<protein>
    <recommendedName>
        <fullName evidence="3">aldehyde dehydrogenase (NAD(+))</fullName>
        <ecNumber evidence="3">1.2.1.3</ecNumber>
    </recommendedName>
</protein>
<dbReference type="FunFam" id="3.40.605.10:FF:000007">
    <property type="entry name" value="NAD/NADP-dependent betaine aldehyde dehydrogenase"/>
    <property type="match status" value="1"/>
</dbReference>
<evidence type="ECO:0000256" key="5">
    <source>
        <dbReference type="PROSITE-ProRule" id="PRU10007"/>
    </source>
</evidence>
<dbReference type="GO" id="GO:0004029">
    <property type="term" value="F:aldehyde dehydrogenase (NAD+) activity"/>
    <property type="evidence" value="ECO:0007669"/>
    <property type="project" value="UniProtKB-EC"/>
</dbReference>
<accession>A0A9P8V0M6</accession>
<dbReference type="InterPro" id="IPR016163">
    <property type="entry name" value="Ald_DH_C"/>
</dbReference>
<evidence type="ECO:0000256" key="1">
    <source>
        <dbReference type="ARBA" id="ARBA00009986"/>
    </source>
</evidence>
<sequence>MVYETGLFINNEYTPSSSGETLSVYNPADNSLVTDQVQVAGPEDVDRAVASAKEAFKTWRHTPTDKRAAIMNKYADLLEQNTDELARLETINMGAPISMTRMLVAAQVTSFRYYAGLVDKVPGETYNEDGDGLFKMIVYEPLGVCAGISAWNGTYLSIGWKIAPAVAMGNTFVHKSSERDPLGAIALGKLFKEAGFPPGVVNLLSGGGKTGALLASHMDIARISFTGSIAAGRKVQIAAAQSNLKPVTLELGGKSASIVFEDANIENAIRHNSQNFLANNAQACSAASRLFVQESIAPAFIESLKQAWTGLLGAVGDPSQPTTFLGPMVDKAQVEFVNKYIDGAKAVGIEVLVDGKEAGDRPGNYLGPTLLLNPPLDSRVWREEIFGPVLVVRTFKTEEEVLAEANNTDYGLSGIVFTSDISRALRVASKLEVGTLSINGSHYPSKVTPWSGWKQSGYGKEGGIESIKEFVQSKSIHVHLNV</sequence>
<dbReference type="Gene3D" id="3.40.605.10">
    <property type="entry name" value="Aldehyde Dehydrogenase, Chain A, domain 1"/>
    <property type="match status" value="1"/>
</dbReference>
<feature type="domain" description="Aldehyde dehydrogenase" evidence="7">
    <location>
        <begin position="14"/>
        <end position="476"/>
    </location>
</feature>
<dbReference type="EC" id="1.2.1.3" evidence="3"/>
<feature type="active site" evidence="5">
    <location>
        <position position="250"/>
    </location>
</feature>
<dbReference type="OrthoDB" id="310895at2759"/>
<evidence type="ECO:0000256" key="2">
    <source>
        <dbReference type="ARBA" id="ARBA00023002"/>
    </source>
</evidence>
<comment type="similarity">
    <text evidence="1 6">Belongs to the aldehyde dehydrogenase family.</text>
</comment>
<gene>
    <name evidence="8" type="ORF">F5X68DRAFT_178503</name>
</gene>
<dbReference type="PANTHER" id="PTHR11699">
    <property type="entry name" value="ALDEHYDE DEHYDROGENASE-RELATED"/>
    <property type="match status" value="1"/>
</dbReference>
<dbReference type="PROSITE" id="PS00687">
    <property type="entry name" value="ALDEHYDE_DEHYDR_GLU"/>
    <property type="match status" value="1"/>
</dbReference>
<dbReference type="InterPro" id="IPR015590">
    <property type="entry name" value="Aldehyde_DH_dom"/>
</dbReference>
<evidence type="ECO:0000256" key="4">
    <source>
        <dbReference type="ARBA" id="ARBA00049194"/>
    </source>
</evidence>
<comment type="caution">
    <text evidence="8">The sequence shown here is derived from an EMBL/GenBank/DDBJ whole genome shotgun (WGS) entry which is preliminary data.</text>
</comment>
<dbReference type="Proteomes" id="UP000770015">
    <property type="component" value="Unassembled WGS sequence"/>
</dbReference>